<reference evidence="3" key="1">
    <citation type="submission" date="2021-01" db="EMBL/GenBank/DDBJ databases">
        <authorList>
            <consortium name="Aspergillus chevalieri M1 genome sequencing consortium"/>
            <person name="Kazuki M."/>
            <person name="Futagami T."/>
        </authorList>
    </citation>
    <scope>NUCLEOTIDE SEQUENCE</scope>
    <source>
        <strain evidence="3">M1</strain>
    </source>
</reference>
<evidence type="ECO:0000259" key="2">
    <source>
        <dbReference type="Pfam" id="PF17648"/>
    </source>
</evidence>
<dbReference type="EMBL" id="AP024418">
    <property type="protein sequence ID" value="BCR86271.1"/>
    <property type="molecule type" value="Genomic_DNA"/>
</dbReference>
<reference evidence="3" key="2">
    <citation type="submission" date="2021-02" db="EMBL/GenBank/DDBJ databases">
        <title>Aspergillus chevalieri M1 genome sequence.</title>
        <authorList>
            <person name="Kadooka C."/>
            <person name="Mori K."/>
            <person name="Futagami T."/>
        </authorList>
    </citation>
    <scope>NUCLEOTIDE SEQUENCE</scope>
    <source>
        <strain evidence="3">M1</strain>
    </source>
</reference>
<dbReference type="Proteomes" id="UP000637239">
    <property type="component" value="Chromosome 3"/>
</dbReference>
<keyword evidence="4" id="KW-1185">Reference proteome</keyword>
<dbReference type="RefSeq" id="XP_043134793.1">
    <property type="nucleotide sequence ID" value="XM_043276857.1"/>
</dbReference>
<feature type="domain" description="Luciferase" evidence="2">
    <location>
        <begin position="183"/>
        <end position="262"/>
    </location>
</feature>
<protein>
    <recommendedName>
        <fullName evidence="2">Luciferase domain-containing protein</fullName>
    </recommendedName>
</protein>
<dbReference type="Pfam" id="PF17648">
    <property type="entry name" value="Luciferase"/>
    <property type="match status" value="1"/>
</dbReference>
<evidence type="ECO:0000256" key="1">
    <source>
        <dbReference type="SAM" id="Phobius"/>
    </source>
</evidence>
<dbReference type="InterPro" id="IPR048273">
    <property type="entry name" value="Luciferase"/>
</dbReference>
<sequence>MTNHYPPIPFLPSLLDLNLNLTFSNDTTTTTTLLTLLTIPLLLFLSHTIRKDYAAFIALGPGGVPQSPKGYIGFCCLRPFALRNPFEPPRLPPTLYPQDGYLASDALPTRKGPRPVVKGIAPQRQLTQQGNQTTYEMLSQELLTLVRMHTHTHGLYTDTSCFEKHSVGVFVAEKFRSRVTCNGEVCHAHPSDGSMHLCLHPADVKVFLVKGWGQRHPIAREKSWWWRVLRTGKRKLPPNFVMVYAPRDEKELRVIVDIVRAAICWVSGRGLRWERECVMED</sequence>
<dbReference type="PANTHER" id="PTHR38695">
    <property type="entry name" value="AMINO ACID PERMEASE_ SLC12A DOMAIN-CONTAINING PROTEIN"/>
    <property type="match status" value="1"/>
</dbReference>
<keyword evidence="1" id="KW-0472">Membrane</keyword>
<name>A0A7R7ZM98_ASPCH</name>
<accession>A0A7R7ZM98</accession>
<keyword evidence="1" id="KW-0812">Transmembrane</keyword>
<evidence type="ECO:0000313" key="3">
    <source>
        <dbReference type="EMBL" id="BCR86271.1"/>
    </source>
</evidence>
<keyword evidence="1" id="KW-1133">Transmembrane helix</keyword>
<dbReference type="InterPro" id="IPR040841">
    <property type="entry name" value="Luciferase_dom"/>
</dbReference>
<dbReference type="PANTHER" id="PTHR38695:SF1">
    <property type="entry name" value="AMINO ACID PERMEASE_ SLC12A DOMAIN-CONTAINING PROTEIN"/>
    <property type="match status" value="1"/>
</dbReference>
<dbReference type="GeneID" id="66980630"/>
<evidence type="ECO:0000313" key="4">
    <source>
        <dbReference type="Proteomes" id="UP000637239"/>
    </source>
</evidence>
<feature type="transmembrane region" description="Helical" evidence="1">
    <location>
        <begin position="27"/>
        <end position="45"/>
    </location>
</feature>
<proteinExistence type="predicted"/>
<dbReference type="KEGG" id="ache:ACHE_30258S"/>
<organism evidence="3 4">
    <name type="scientific">Aspergillus chevalieri</name>
    <name type="common">Eurotium chevalieri</name>
    <dbReference type="NCBI Taxonomy" id="182096"/>
    <lineage>
        <taxon>Eukaryota</taxon>
        <taxon>Fungi</taxon>
        <taxon>Dikarya</taxon>
        <taxon>Ascomycota</taxon>
        <taxon>Pezizomycotina</taxon>
        <taxon>Eurotiomycetes</taxon>
        <taxon>Eurotiomycetidae</taxon>
        <taxon>Eurotiales</taxon>
        <taxon>Aspergillaceae</taxon>
        <taxon>Aspergillus</taxon>
        <taxon>Aspergillus subgen. Aspergillus</taxon>
    </lineage>
</organism>
<gene>
    <name evidence="3" type="ORF">ACHE_30258S</name>
</gene>
<dbReference type="AlphaFoldDB" id="A0A7R7ZM98"/>